<evidence type="ECO:0000313" key="2">
    <source>
        <dbReference type="EnsemblProtists" id="HpaP812523"/>
    </source>
</evidence>
<protein>
    <submittedName>
        <fullName evidence="2">Uncharacterized protein</fullName>
    </submittedName>
</protein>
<dbReference type="HOGENOM" id="CLU_1104584_0_0_1"/>
<dbReference type="VEuPathDB" id="FungiDB:HpaG812523"/>
<reference evidence="2" key="2">
    <citation type="submission" date="2015-06" db="UniProtKB">
        <authorList>
            <consortium name="EnsemblProtists"/>
        </authorList>
    </citation>
    <scope>IDENTIFICATION</scope>
    <source>
        <strain evidence="2">Emoy2</strain>
    </source>
</reference>
<accession>M4C0L8</accession>
<dbReference type="Proteomes" id="UP000011713">
    <property type="component" value="Unassembled WGS sequence"/>
</dbReference>
<proteinExistence type="predicted"/>
<keyword evidence="3" id="KW-1185">Reference proteome</keyword>
<name>M4C0L8_HYAAE</name>
<dbReference type="EnsemblProtists" id="HpaT801347">
    <property type="protein sequence ID" value="HpaP801347"/>
    <property type="gene ID" value="HpaG801347"/>
</dbReference>
<evidence type="ECO:0000313" key="3">
    <source>
        <dbReference type="Proteomes" id="UP000011713"/>
    </source>
</evidence>
<dbReference type="EMBL" id="JH598325">
    <property type="status" value="NOT_ANNOTATED_CDS"/>
    <property type="molecule type" value="Genomic_DNA"/>
</dbReference>
<feature type="compositionally biased region" description="Acidic residues" evidence="1">
    <location>
        <begin position="70"/>
        <end position="96"/>
    </location>
</feature>
<feature type="compositionally biased region" description="Polar residues" evidence="1">
    <location>
        <begin position="268"/>
        <end position="277"/>
    </location>
</feature>
<feature type="compositionally biased region" description="Basic residues" evidence="1">
    <location>
        <begin position="137"/>
        <end position="150"/>
    </location>
</feature>
<feature type="region of interest" description="Disordered" evidence="1">
    <location>
        <begin position="238"/>
        <end position="277"/>
    </location>
</feature>
<dbReference type="EnsemblProtists" id="HpaT812523">
    <property type="protein sequence ID" value="HpaP812523"/>
    <property type="gene ID" value="HpaG812523"/>
</dbReference>
<reference evidence="3" key="1">
    <citation type="journal article" date="2010" name="Science">
        <title>Signatures of adaptation to obligate biotrophy in the Hyaloperonospora arabidopsidis genome.</title>
        <authorList>
            <person name="Baxter L."/>
            <person name="Tripathy S."/>
            <person name="Ishaque N."/>
            <person name="Boot N."/>
            <person name="Cabral A."/>
            <person name="Kemen E."/>
            <person name="Thines M."/>
            <person name="Ah-Fong A."/>
            <person name="Anderson R."/>
            <person name="Badejoko W."/>
            <person name="Bittner-Eddy P."/>
            <person name="Boore J.L."/>
            <person name="Chibucos M.C."/>
            <person name="Coates M."/>
            <person name="Dehal P."/>
            <person name="Delehaunty K."/>
            <person name="Dong S."/>
            <person name="Downton P."/>
            <person name="Dumas B."/>
            <person name="Fabro G."/>
            <person name="Fronick C."/>
            <person name="Fuerstenberg S.I."/>
            <person name="Fulton L."/>
            <person name="Gaulin E."/>
            <person name="Govers F."/>
            <person name="Hughes L."/>
            <person name="Humphray S."/>
            <person name="Jiang R.H."/>
            <person name="Judelson H."/>
            <person name="Kamoun S."/>
            <person name="Kyung K."/>
            <person name="Meijer H."/>
            <person name="Minx P."/>
            <person name="Morris P."/>
            <person name="Nelson J."/>
            <person name="Phuntumart V."/>
            <person name="Qutob D."/>
            <person name="Rehmany A."/>
            <person name="Rougon-Cardoso A."/>
            <person name="Ryden P."/>
            <person name="Torto-Alalibo T."/>
            <person name="Studholme D."/>
            <person name="Wang Y."/>
            <person name="Win J."/>
            <person name="Wood J."/>
            <person name="Clifton S.W."/>
            <person name="Rogers J."/>
            <person name="Van den Ackerveken G."/>
            <person name="Jones J.D."/>
            <person name="McDowell J.M."/>
            <person name="Beynon J."/>
            <person name="Tyler B.M."/>
        </authorList>
    </citation>
    <scope>NUCLEOTIDE SEQUENCE [LARGE SCALE GENOMIC DNA]</scope>
    <source>
        <strain evidence="3">Emoy2</strain>
    </source>
</reference>
<dbReference type="OMA" id="RAPCTSY"/>
<feature type="compositionally biased region" description="Basic and acidic residues" evidence="1">
    <location>
        <begin position="57"/>
        <end position="69"/>
    </location>
</feature>
<evidence type="ECO:0000256" key="1">
    <source>
        <dbReference type="SAM" id="MobiDB-lite"/>
    </source>
</evidence>
<dbReference type="AlphaFoldDB" id="M4C0L8"/>
<dbReference type="EMBL" id="CU469390">
    <property type="status" value="NOT_ANNOTATED_CDS"/>
    <property type="molecule type" value="Genomic_DNA"/>
</dbReference>
<organism evidence="2 3">
    <name type="scientific">Hyaloperonospora arabidopsidis (strain Emoy2)</name>
    <name type="common">Downy mildew agent</name>
    <name type="synonym">Peronospora arabidopsidis</name>
    <dbReference type="NCBI Taxonomy" id="559515"/>
    <lineage>
        <taxon>Eukaryota</taxon>
        <taxon>Sar</taxon>
        <taxon>Stramenopiles</taxon>
        <taxon>Oomycota</taxon>
        <taxon>Peronosporomycetes</taxon>
        <taxon>Peronosporales</taxon>
        <taxon>Peronosporaceae</taxon>
        <taxon>Hyaloperonospora</taxon>
    </lineage>
</organism>
<feature type="region of interest" description="Disordered" evidence="1">
    <location>
        <begin position="125"/>
        <end position="173"/>
    </location>
</feature>
<dbReference type="InParanoid" id="M4C0L8"/>
<dbReference type="eggNOG" id="ENOG502SNM7">
    <property type="taxonomic scope" value="Eukaryota"/>
</dbReference>
<sequence>MTVRSIVEKFERMAAAAIADSANHLVGSAERGNVQGLVTYYDRLADVKVPSVIETAKDMRQERNQHTEDALDEEMKEVEQEQEEQEQEEQEQDEQGQEQQDSKHESSGVLEVTFAPLSSSSTLVPNFESKIREPKSRERHLKIHSVRRSTSKGVSRGRVSPPSSNGGTHAVYVQPPAPVSSRVRAPVASYAAFAARIENSQSRLLEFEKDERWLVQVETMKGRVEALKRKSQLAFAREVVASSSSRKTRSLSECSSVSTGSTASMSSMDTLEGSSCQ</sequence>
<feature type="compositionally biased region" description="Low complexity" evidence="1">
    <location>
        <begin position="251"/>
        <end position="267"/>
    </location>
</feature>
<dbReference type="VEuPathDB" id="FungiDB:HpaG801347"/>
<feature type="region of interest" description="Disordered" evidence="1">
    <location>
        <begin position="57"/>
        <end position="107"/>
    </location>
</feature>